<accession>A0AAN6SFS4</accession>
<feature type="region of interest" description="Disordered" evidence="2">
    <location>
        <begin position="85"/>
        <end position="117"/>
    </location>
</feature>
<name>A0AAN6SFS4_9PEZI</name>
<dbReference type="Pfam" id="PF08939">
    <property type="entry name" value="Bles03"/>
    <property type="match status" value="1"/>
</dbReference>
<comment type="similarity">
    <text evidence="1">Belongs to the UPF0696 family.</text>
</comment>
<reference evidence="3" key="2">
    <citation type="submission" date="2023-06" db="EMBL/GenBank/DDBJ databases">
        <authorList>
            <consortium name="Lawrence Berkeley National Laboratory"/>
            <person name="Mondo S.J."/>
            <person name="Hensen N."/>
            <person name="Bonometti L."/>
            <person name="Westerberg I."/>
            <person name="Brannstrom I.O."/>
            <person name="Guillou S."/>
            <person name="Cros-Aarteil S."/>
            <person name="Calhoun S."/>
            <person name="Haridas S."/>
            <person name="Kuo A."/>
            <person name="Pangilinan J."/>
            <person name="Riley R."/>
            <person name="Labutti K."/>
            <person name="Andreopoulos B."/>
            <person name="Lipzen A."/>
            <person name="Chen C."/>
            <person name="Yanf M."/>
            <person name="Daum C."/>
            <person name="Ng V."/>
            <person name="Clum A."/>
            <person name="Steindorff A."/>
            <person name="Ohm R."/>
            <person name="Martin F."/>
            <person name="Silar P."/>
            <person name="Natvig D."/>
            <person name="Lalanne C."/>
            <person name="Gautier V."/>
            <person name="Ament-Velasquez S.L."/>
            <person name="Kruys A."/>
            <person name="Hutchinson M.I."/>
            <person name="Powell A.J."/>
            <person name="Barry K."/>
            <person name="Miller A.N."/>
            <person name="Grigoriev I.V."/>
            <person name="Debuchy R."/>
            <person name="Gladieux P."/>
            <person name="Thoren M.H."/>
            <person name="Johannesson H."/>
        </authorList>
    </citation>
    <scope>NUCLEOTIDE SEQUENCE</scope>
    <source>
        <strain evidence="3">CBS 626.80</strain>
    </source>
</reference>
<evidence type="ECO:0000313" key="3">
    <source>
        <dbReference type="EMBL" id="KAK3951573.1"/>
    </source>
</evidence>
<proteinExistence type="inferred from homology"/>
<evidence type="ECO:0000256" key="1">
    <source>
        <dbReference type="ARBA" id="ARBA00010568"/>
    </source>
</evidence>
<dbReference type="InterPro" id="IPR015034">
    <property type="entry name" value="Bles03"/>
</dbReference>
<evidence type="ECO:0000256" key="2">
    <source>
        <dbReference type="SAM" id="MobiDB-lite"/>
    </source>
</evidence>
<dbReference type="SUPFAM" id="SSF55418">
    <property type="entry name" value="eIF4e-like"/>
    <property type="match status" value="1"/>
</dbReference>
<evidence type="ECO:0008006" key="5">
    <source>
        <dbReference type="Google" id="ProtNLM"/>
    </source>
</evidence>
<reference evidence="3" key="1">
    <citation type="journal article" date="2023" name="Mol. Phylogenet. Evol.">
        <title>Genome-scale phylogeny and comparative genomics of the fungal order Sordariales.</title>
        <authorList>
            <person name="Hensen N."/>
            <person name="Bonometti L."/>
            <person name="Westerberg I."/>
            <person name="Brannstrom I.O."/>
            <person name="Guillou S."/>
            <person name="Cros-Aarteil S."/>
            <person name="Calhoun S."/>
            <person name="Haridas S."/>
            <person name="Kuo A."/>
            <person name="Mondo S."/>
            <person name="Pangilinan J."/>
            <person name="Riley R."/>
            <person name="LaButti K."/>
            <person name="Andreopoulos B."/>
            <person name="Lipzen A."/>
            <person name="Chen C."/>
            <person name="Yan M."/>
            <person name="Daum C."/>
            <person name="Ng V."/>
            <person name="Clum A."/>
            <person name="Steindorff A."/>
            <person name="Ohm R.A."/>
            <person name="Martin F."/>
            <person name="Silar P."/>
            <person name="Natvig D.O."/>
            <person name="Lalanne C."/>
            <person name="Gautier V."/>
            <person name="Ament-Velasquez S.L."/>
            <person name="Kruys A."/>
            <person name="Hutchinson M.I."/>
            <person name="Powell A.J."/>
            <person name="Barry K."/>
            <person name="Miller A.N."/>
            <person name="Grigoriev I.V."/>
            <person name="Debuchy R."/>
            <person name="Gladieux P."/>
            <person name="Hiltunen Thoren M."/>
            <person name="Johannesson H."/>
        </authorList>
    </citation>
    <scope>NUCLEOTIDE SEQUENCE</scope>
    <source>
        <strain evidence="3">CBS 626.80</strain>
    </source>
</reference>
<sequence>MIRPILHRSPNTSHASSAARCVFADASSHTSTVHERLGRGFHNSPSRQERSPASLAAVKSRIRNWDRLEKYMWGEYAVLHLPSEEKQQKKTVSNPTETGLETSTGKHQTQTVSEPAKSGIETYDVDDWWEKWYPIARAETRPPRVFRYDDQGHAIYNPYCGSICSWQTRETVDAFLARTANIYGTFVRAANPYAPPRWKPARDAFSKAGKERLQMFSDFMEFYGSGGEAAGKRDLGNIVTERAEVMRNLTRLATACQLVAGKWLLYIPPDKAEEAWRKIVTATVNNELGSEAIMRRNALKNRPYMEGEVIKVYSHDYRDKLGAARLLEKIKNLGVLDPKKEYYYKSDALSHLNLFAHNRWGLKTSLYTSTECFEVLEAIELGISPRVAS</sequence>
<organism evidence="3 4">
    <name type="scientific">Pseudoneurospora amorphoporcata</name>
    <dbReference type="NCBI Taxonomy" id="241081"/>
    <lineage>
        <taxon>Eukaryota</taxon>
        <taxon>Fungi</taxon>
        <taxon>Dikarya</taxon>
        <taxon>Ascomycota</taxon>
        <taxon>Pezizomycotina</taxon>
        <taxon>Sordariomycetes</taxon>
        <taxon>Sordariomycetidae</taxon>
        <taxon>Sordariales</taxon>
        <taxon>Sordariaceae</taxon>
        <taxon>Pseudoneurospora</taxon>
    </lineage>
</organism>
<dbReference type="AlphaFoldDB" id="A0AAN6SFS4"/>
<keyword evidence="4" id="KW-1185">Reference proteome</keyword>
<dbReference type="PANTHER" id="PTHR31977">
    <property type="entry name" value="UPF0696 PROTEIN C11ORF68"/>
    <property type="match status" value="1"/>
</dbReference>
<comment type="caution">
    <text evidence="3">The sequence shown here is derived from an EMBL/GenBank/DDBJ whole genome shotgun (WGS) entry which is preliminary data.</text>
</comment>
<dbReference type="EMBL" id="MU859144">
    <property type="protein sequence ID" value="KAK3951573.1"/>
    <property type="molecule type" value="Genomic_DNA"/>
</dbReference>
<dbReference type="InterPro" id="IPR023398">
    <property type="entry name" value="TIF_eIF4e-like"/>
</dbReference>
<protein>
    <recommendedName>
        <fullName evidence="5">DUF1917-domain-containing protein</fullName>
    </recommendedName>
</protein>
<dbReference type="PANTHER" id="PTHR31977:SF1">
    <property type="entry name" value="UPF0696 PROTEIN C11ORF68"/>
    <property type="match status" value="1"/>
</dbReference>
<feature type="compositionally biased region" description="Polar residues" evidence="2">
    <location>
        <begin position="90"/>
        <end position="113"/>
    </location>
</feature>
<feature type="region of interest" description="Disordered" evidence="2">
    <location>
        <begin position="34"/>
        <end position="55"/>
    </location>
</feature>
<dbReference type="Proteomes" id="UP001303222">
    <property type="component" value="Unassembled WGS sequence"/>
</dbReference>
<gene>
    <name evidence="3" type="ORF">QBC32DRAFT_160365</name>
</gene>
<dbReference type="Gene3D" id="3.30.760.10">
    <property type="entry name" value="RNA Cap, Translation Initiation Factor Eif4e"/>
    <property type="match status" value="1"/>
</dbReference>
<evidence type="ECO:0000313" key="4">
    <source>
        <dbReference type="Proteomes" id="UP001303222"/>
    </source>
</evidence>